<evidence type="ECO:0000313" key="1">
    <source>
        <dbReference type="EMBL" id="GIM88062.1"/>
    </source>
</evidence>
<dbReference type="EMBL" id="BOQM01000058">
    <property type="protein sequence ID" value="GIM88062.1"/>
    <property type="molecule type" value="Genomic_DNA"/>
</dbReference>
<gene>
    <name evidence="1" type="ORF">Sar04_47980</name>
</gene>
<evidence type="ECO:0000313" key="2">
    <source>
        <dbReference type="Proteomes" id="UP000677457"/>
    </source>
</evidence>
<proteinExistence type="predicted"/>
<reference evidence="1 2" key="1">
    <citation type="submission" date="2021-03" db="EMBL/GenBank/DDBJ databases">
        <title>Whole genome shotgun sequence of Salinispora arenicola NBRC 105043.</title>
        <authorList>
            <person name="Komaki H."/>
            <person name="Tamura T."/>
        </authorList>
    </citation>
    <scope>NUCLEOTIDE SEQUENCE [LARGE SCALE GENOMIC DNA]</scope>
    <source>
        <strain evidence="1 2">NBRC 105043</strain>
    </source>
</reference>
<dbReference type="Proteomes" id="UP000677457">
    <property type="component" value="Unassembled WGS sequence"/>
</dbReference>
<sequence length="69" mass="7643">MTRIVRDIKSLLLEDGHAFTDEDLHELWDDELGNVPGGINWASDCADSLNEQAFIAVSGPPVDDEKVDF</sequence>
<protein>
    <submittedName>
        <fullName evidence="1">Uncharacterized protein</fullName>
    </submittedName>
</protein>
<organism evidence="1 2">
    <name type="scientific">Salinispora arenicola</name>
    <dbReference type="NCBI Taxonomy" id="168697"/>
    <lineage>
        <taxon>Bacteria</taxon>
        <taxon>Bacillati</taxon>
        <taxon>Actinomycetota</taxon>
        <taxon>Actinomycetes</taxon>
        <taxon>Micromonosporales</taxon>
        <taxon>Micromonosporaceae</taxon>
        <taxon>Salinispora</taxon>
    </lineage>
</organism>
<comment type="caution">
    <text evidence="1">The sequence shown here is derived from an EMBL/GenBank/DDBJ whole genome shotgun (WGS) entry which is preliminary data.</text>
</comment>
<name>A0ABQ4JYR6_SALAC</name>
<keyword evidence="2" id="KW-1185">Reference proteome</keyword>
<accession>A0ABQ4JYR6</accession>